<dbReference type="Proteomes" id="UP000016935">
    <property type="component" value="Unassembled WGS sequence"/>
</dbReference>
<proteinExistence type="predicted"/>
<dbReference type="EMBL" id="KB908833">
    <property type="protein sequence ID" value="EOA83086.1"/>
    <property type="molecule type" value="Genomic_DNA"/>
</dbReference>
<dbReference type="HOGENOM" id="CLU_1714426_0_0_1"/>
<organism evidence="2 3">
    <name type="scientific">Exserohilum turcicum (strain 28A)</name>
    <name type="common">Northern leaf blight fungus</name>
    <name type="synonym">Setosphaeria turcica</name>
    <dbReference type="NCBI Taxonomy" id="671987"/>
    <lineage>
        <taxon>Eukaryota</taxon>
        <taxon>Fungi</taxon>
        <taxon>Dikarya</taxon>
        <taxon>Ascomycota</taxon>
        <taxon>Pezizomycotina</taxon>
        <taxon>Dothideomycetes</taxon>
        <taxon>Pleosporomycetidae</taxon>
        <taxon>Pleosporales</taxon>
        <taxon>Pleosporineae</taxon>
        <taxon>Pleosporaceae</taxon>
        <taxon>Exserohilum</taxon>
    </lineage>
</organism>
<sequence length="153" mass="17231">MKTPSAAVIAILLSPFLAAAVAIPESSDIADIEVRSADVAQVDNVEKRADCWIRANWYNNWPSGGFRRYGVRLDAGPDSRRRDLLNIFCAILQGNNKQNINNKACYAEPDGTFKADITTFEGSHGHDLYLDFFQQNFNDWRGRTNCDVDNRNM</sequence>
<dbReference type="AlphaFoldDB" id="R0ID56"/>
<dbReference type="GeneID" id="19403772"/>
<dbReference type="RefSeq" id="XP_008028782.1">
    <property type="nucleotide sequence ID" value="XM_008030591.1"/>
</dbReference>
<reference evidence="2 3" key="2">
    <citation type="journal article" date="2013" name="PLoS Genet.">
        <title>Comparative genome structure, secondary metabolite, and effector coding capacity across Cochliobolus pathogens.</title>
        <authorList>
            <person name="Condon B.J."/>
            <person name="Leng Y."/>
            <person name="Wu D."/>
            <person name="Bushley K.E."/>
            <person name="Ohm R.A."/>
            <person name="Otillar R."/>
            <person name="Martin J."/>
            <person name="Schackwitz W."/>
            <person name="Grimwood J."/>
            <person name="MohdZainudin N."/>
            <person name="Xue C."/>
            <person name="Wang R."/>
            <person name="Manning V.A."/>
            <person name="Dhillon B."/>
            <person name="Tu Z.J."/>
            <person name="Steffenson B.J."/>
            <person name="Salamov A."/>
            <person name="Sun H."/>
            <person name="Lowry S."/>
            <person name="LaButti K."/>
            <person name="Han J."/>
            <person name="Copeland A."/>
            <person name="Lindquist E."/>
            <person name="Barry K."/>
            <person name="Schmutz J."/>
            <person name="Baker S.E."/>
            <person name="Ciuffetti L.M."/>
            <person name="Grigoriev I.V."/>
            <person name="Zhong S."/>
            <person name="Turgeon B.G."/>
        </authorList>
    </citation>
    <scope>NUCLEOTIDE SEQUENCE [LARGE SCALE GENOMIC DNA]</scope>
    <source>
        <strain evidence="3">28A</strain>
    </source>
</reference>
<gene>
    <name evidence="2" type="ORF">SETTUDRAFT_33415</name>
</gene>
<evidence type="ECO:0000313" key="3">
    <source>
        <dbReference type="Proteomes" id="UP000016935"/>
    </source>
</evidence>
<dbReference type="STRING" id="671987.R0ID56"/>
<dbReference type="OrthoDB" id="3674049at2759"/>
<name>R0ID56_EXST2</name>
<feature type="signal peptide" evidence="1">
    <location>
        <begin position="1"/>
        <end position="22"/>
    </location>
</feature>
<evidence type="ECO:0000313" key="2">
    <source>
        <dbReference type="EMBL" id="EOA83086.1"/>
    </source>
</evidence>
<evidence type="ECO:0000256" key="1">
    <source>
        <dbReference type="SAM" id="SignalP"/>
    </source>
</evidence>
<keyword evidence="1" id="KW-0732">Signal</keyword>
<accession>R0ID56</accession>
<reference evidence="2 3" key="1">
    <citation type="journal article" date="2012" name="PLoS Pathog.">
        <title>Diverse lifestyles and strategies of plant pathogenesis encoded in the genomes of eighteen Dothideomycetes fungi.</title>
        <authorList>
            <person name="Ohm R.A."/>
            <person name="Feau N."/>
            <person name="Henrissat B."/>
            <person name="Schoch C.L."/>
            <person name="Horwitz B.A."/>
            <person name="Barry K.W."/>
            <person name="Condon B.J."/>
            <person name="Copeland A.C."/>
            <person name="Dhillon B."/>
            <person name="Glaser F."/>
            <person name="Hesse C.N."/>
            <person name="Kosti I."/>
            <person name="LaButti K."/>
            <person name="Lindquist E.A."/>
            <person name="Lucas S."/>
            <person name="Salamov A.A."/>
            <person name="Bradshaw R.E."/>
            <person name="Ciuffetti L."/>
            <person name="Hamelin R.C."/>
            <person name="Kema G.H.J."/>
            <person name="Lawrence C."/>
            <person name="Scott J.A."/>
            <person name="Spatafora J.W."/>
            <person name="Turgeon B.G."/>
            <person name="de Wit P.J.G.M."/>
            <person name="Zhong S."/>
            <person name="Goodwin S.B."/>
            <person name="Grigoriev I.V."/>
        </authorList>
    </citation>
    <scope>NUCLEOTIDE SEQUENCE [LARGE SCALE GENOMIC DNA]</scope>
    <source>
        <strain evidence="3">28A</strain>
    </source>
</reference>
<feature type="chain" id="PRO_5004352891" evidence="1">
    <location>
        <begin position="23"/>
        <end position="153"/>
    </location>
</feature>
<keyword evidence="3" id="KW-1185">Reference proteome</keyword>
<protein>
    <submittedName>
        <fullName evidence="2">Uncharacterized protein</fullName>
    </submittedName>
</protein>